<organism evidence="1 2">
    <name type="scientific">Enterovibrio norvegicus FF-454</name>
    <dbReference type="NCBI Taxonomy" id="1185651"/>
    <lineage>
        <taxon>Bacteria</taxon>
        <taxon>Pseudomonadati</taxon>
        <taxon>Pseudomonadota</taxon>
        <taxon>Gammaproteobacteria</taxon>
        <taxon>Vibrionales</taxon>
        <taxon>Vibrionaceae</taxon>
        <taxon>Enterovibrio</taxon>
    </lineage>
</organism>
<dbReference type="Proteomes" id="UP000095039">
    <property type="component" value="Unassembled WGS sequence"/>
</dbReference>
<dbReference type="EMBL" id="AJWN02000014">
    <property type="protein sequence ID" value="OEE63773.1"/>
    <property type="molecule type" value="Genomic_DNA"/>
</dbReference>
<reference evidence="1 2" key="1">
    <citation type="journal article" date="2012" name="Science">
        <title>Ecological populations of bacteria act as socially cohesive units of antibiotic production and resistance.</title>
        <authorList>
            <person name="Cordero O.X."/>
            <person name="Wildschutte H."/>
            <person name="Kirkup B."/>
            <person name="Proehl S."/>
            <person name="Ngo L."/>
            <person name="Hussain F."/>
            <person name="Le Roux F."/>
            <person name="Mincer T."/>
            <person name="Polz M.F."/>
        </authorList>
    </citation>
    <scope>NUCLEOTIDE SEQUENCE [LARGE SCALE GENOMIC DNA]</scope>
    <source>
        <strain evidence="1 2">FF-454</strain>
    </source>
</reference>
<sequence>MISHISPFAFANSPQDAWSFLAIDGLFATLSMVSGDQKPNRFFVEKTTVVWRSKSLLTCK</sequence>
<name>A0A1E5CE30_9GAMM</name>
<keyword evidence="2" id="KW-1185">Reference proteome</keyword>
<protein>
    <submittedName>
        <fullName evidence="1">Uncharacterized protein</fullName>
    </submittedName>
</protein>
<evidence type="ECO:0000313" key="2">
    <source>
        <dbReference type="Proteomes" id="UP000095039"/>
    </source>
</evidence>
<gene>
    <name evidence="1" type="ORF">A1OK_18345</name>
</gene>
<evidence type="ECO:0000313" key="1">
    <source>
        <dbReference type="EMBL" id="OEE63773.1"/>
    </source>
</evidence>
<proteinExistence type="predicted"/>
<comment type="caution">
    <text evidence="1">The sequence shown here is derived from an EMBL/GenBank/DDBJ whole genome shotgun (WGS) entry which is preliminary data.</text>
</comment>
<accession>A0A1E5CE30</accession>
<dbReference type="AlphaFoldDB" id="A0A1E5CE30"/>